<reference evidence="2" key="1">
    <citation type="submission" date="2021-07" db="EMBL/GenBank/DDBJ databases">
        <authorList>
            <person name="Catto M.A."/>
            <person name="Jacobson A."/>
            <person name="Kennedy G."/>
            <person name="Labadie P."/>
            <person name="Hunt B.G."/>
            <person name="Srinivasan R."/>
        </authorList>
    </citation>
    <scope>NUCLEOTIDE SEQUENCE</scope>
    <source>
        <strain evidence="2">PL_HMW_Pooled</strain>
        <tissue evidence="2">Head</tissue>
    </source>
</reference>
<feature type="compositionally biased region" description="Polar residues" evidence="1">
    <location>
        <begin position="37"/>
        <end position="51"/>
    </location>
</feature>
<comment type="caution">
    <text evidence="2">The sequence shown here is derived from an EMBL/GenBank/DDBJ whole genome shotgun (WGS) entry which is preliminary data.</text>
</comment>
<dbReference type="AlphaFoldDB" id="A0AAE1GYL4"/>
<proteinExistence type="predicted"/>
<evidence type="ECO:0000313" key="2">
    <source>
        <dbReference type="EMBL" id="KAK3911459.1"/>
    </source>
</evidence>
<keyword evidence="2" id="KW-0067">ATP-binding</keyword>
<keyword evidence="3" id="KW-1185">Reference proteome</keyword>
<dbReference type="GO" id="GO:0005524">
    <property type="term" value="F:ATP binding"/>
    <property type="evidence" value="ECO:0007669"/>
    <property type="project" value="UniProtKB-KW"/>
</dbReference>
<organism evidence="2 3">
    <name type="scientific">Frankliniella fusca</name>
    <dbReference type="NCBI Taxonomy" id="407009"/>
    <lineage>
        <taxon>Eukaryota</taxon>
        <taxon>Metazoa</taxon>
        <taxon>Ecdysozoa</taxon>
        <taxon>Arthropoda</taxon>
        <taxon>Hexapoda</taxon>
        <taxon>Insecta</taxon>
        <taxon>Pterygota</taxon>
        <taxon>Neoptera</taxon>
        <taxon>Paraneoptera</taxon>
        <taxon>Thysanoptera</taxon>
        <taxon>Terebrantia</taxon>
        <taxon>Thripoidea</taxon>
        <taxon>Thripidae</taxon>
        <taxon>Frankliniella</taxon>
    </lineage>
</organism>
<keyword evidence="2" id="KW-0547">Nucleotide-binding</keyword>
<evidence type="ECO:0000256" key="1">
    <source>
        <dbReference type="SAM" id="MobiDB-lite"/>
    </source>
</evidence>
<dbReference type="Proteomes" id="UP001219518">
    <property type="component" value="Unassembled WGS sequence"/>
</dbReference>
<protein>
    <submittedName>
        <fullName evidence="2">Energy-coupling factor transporter ATP-binding protein EcfA1</fullName>
    </submittedName>
</protein>
<name>A0AAE1GYL4_9NEOP</name>
<reference evidence="2" key="2">
    <citation type="journal article" date="2023" name="BMC Genomics">
        <title>Pest status, molecular evolution, and epigenetic factors derived from the genome assembly of Frankliniella fusca, a thysanopteran phytovirus vector.</title>
        <authorList>
            <person name="Catto M.A."/>
            <person name="Labadie P.E."/>
            <person name="Jacobson A.L."/>
            <person name="Kennedy G.G."/>
            <person name="Srinivasan R."/>
            <person name="Hunt B.G."/>
        </authorList>
    </citation>
    <scope>NUCLEOTIDE SEQUENCE</scope>
    <source>
        <strain evidence="2">PL_HMW_Pooled</strain>
    </source>
</reference>
<sequence length="274" mass="31734">MHLRKKFTVSCPHQACNKKYDQLSSFTGHLSKKNRTKPSNQPAVEPTTETDSVSDDLIFEPNNCDSDETLFEDVTDCSQESEEEIIMRGFAQFCMKLEFHFLIPETIQSQSKQLFQCELMKTLTSENICIDKSNRIVKHAFLKDPFEKQYAQHWKTPHKRKTFYKEKFAFENPLCIKIVIHQDGVEIVNAIGSAKQIHKLLAIHLSILNLSDYLRSHINSIKLVALCKEKHFDHQIVYGRLVQDLKVLEERGLKLPDGRFIKAITWVVTVLVDL</sequence>
<evidence type="ECO:0000313" key="3">
    <source>
        <dbReference type="Proteomes" id="UP001219518"/>
    </source>
</evidence>
<gene>
    <name evidence="2" type="ORF">KUF71_021187</name>
</gene>
<accession>A0AAE1GYL4</accession>
<dbReference type="EMBL" id="JAHWGI010000268">
    <property type="protein sequence ID" value="KAK3911459.1"/>
    <property type="molecule type" value="Genomic_DNA"/>
</dbReference>
<feature type="region of interest" description="Disordered" evidence="1">
    <location>
        <begin position="29"/>
        <end position="52"/>
    </location>
</feature>